<gene>
    <name evidence="2" type="ORF">K505DRAFT_412430</name>
</gene>
<proteinExistence type="predicted"/>
<organism evidence="2 3">
    <name type="scientific">Melanomma pulvis-pyrius CBS 109.77</name>
    <dbReference type="NCBI Taxonomy" id="1314802"/>
    <lineage>
        <taxon>Eukaryota</taxon>
        <taxon>Fungi</taxon>
        <taxon>Dikarya</taxon>
        <taxon>Ascomycota</taxon>
        <taxon>Pezizomycotina</taxon>
        <taxon>Dothideomycetes</taxon>
        <taxon>Pleosporomycetidae</taxon>
        <taxon>Pleosporales</taxon>
        <taxon>Melanommataceae</taxon>
        <taxon>Melanomma</taxon>
    </lineage>
</organism>
<dbReference type="OrthoDB" id="5319191at2759"/>
<accession>A0A6A6XX98</accession>
<name>A0A6A6XX98_9PLEO</name>
<keyword evidence="3" id="KW-1185">Reference proteome</keyword>
<evidence type="ECO:0008006" key="4">
    <source>
        <dbReference type="Google" id="ProtNLM"/>
    </source>
</evidence>
<feature type="signal peptide" evidence="1">
    <location>
        <begin position="1"/>
        <end position="21"/>
    </location>
</feature>
<keyword evidence="1" id="KW-0732">Signal</keyword>
<dbReference type="Proteomes" id="UP000799757">
    <property type="component" value="Unassembled WGS sequence"/>
</dbReference>
<dbReference type="InterPro" id="IPR045690">
    <property type="entry name" value="DUF6055"/>
</dbReference>
<dbReference type="AlphaFoldDB" id="A0A6A6XX98"/>
<evidence type="ECO:0000313" key="2">
    <source>
        <dbReference type="EMBL" id="KAF2801142.1"/>
    </source>
</evidence>
<evidence type="ECO:0000313" key="3">
    <source>
        <dbReference type="Proteomes" id="UP000799757"/>
    </source>
</evidence>
<dbReference type="EMBL" id="MU001738">
    <property type="protein sequence ID" value="KAF2801142.1"/>
    <property type="molecule type" value="Genomic_DNA"/>
</dbReference>
<sequence>MFSLPHLFSLLLARHALLTSALPAVAAPPAQYTANPSIGGGSGTYKDSAHFRIYGVDTATADSSLKIMEAAHQCFVEELGWRTPGLSYKTTGDNGPWYKMNIYKAEESEMPGAAAQTWTDAGAGLAYLKVVGKYVKEPGVIVHEFGHAMHYSEKNWIDQTRTGAWWETIANFIADSYIATPLCDKAKSSAGLPGGDTLIDLKKVIGDSFQVIVDGTSGSGNYYQAWPFLAYITNNPDSYFGLGKTALLDMIRKYKLNSNETPLHSLERLLSGITIQKVIGRYWAHMAYVDIGHAKAQAMFNSQRKSLNYANLDSNGNGKYTVKAARQPRYMGANIIPLKSSSATVTVALTPSTGSYTATLAIKGTSGSVRYVDVVNGGASVNLATGEEVSLVVANTPGLVQYDAFSIPAEVNKGLGYQVAITGATA</sequence>
<dbReference type="Pfam" id="PF19527">
    <property type="entry name" value="DUF6055"/>
    <property type="match status" value="1"/>
</dbReference>
<evidence type="ECO:0000256" key="1">
    <source>
        <dbReference type="SAM" id="SignalP"/>
    </source>
</evidence>
<reference evidence="2" key="1">
    <citation type="journal article" date="2020" name="Stud. Mycol.">
        <title>101 Dothideomycetes genomes: a test case for predicting lifestyles and emergence of pathogens.</title>
        <authorList>
            <person name="Haridas S."/>
            <person name="Albert R."/>
            <person name="Binder M."/>
            <person name="Bloem J."/>
            <person name="Labutti K."/>
            <person name="Salamov A."/>
            <person name="Andreopoulos B."/>
            <person name="Baker S."/>
            <person name="Barry K."/>
            <person name="Bills G."/>
            <person name="Bluhm B."/>
            <person name="Cannon C."/>
            <person name="Castanera R."/>
            <person name="Culley D."/>
            <person name="Daum C."/>
            <person name="Ezra D."/>
            <person name="Gonzalez J."/>
            <person name="Henrissat B."/>
            <person name="Kuo A."/>
            <person name="Liang C."/>
            <person name="Lipzen A."/>
            <person name="Lutzoni F."/>
            <person name="Magnuson J."/>
            <person name="Mondo S."/>
            <person name="Nolan M."/>
            <person name="Ohm R."/>
            <person name="Pangilinan J."/>
            <person name="Park H.-J."/>
            <person name="Ramirez L."/>
            <person name="Alfaro M."/>
            <person name="Sun H."/>
            <person name="Tritt A."/>
            <person name="Yoshinaga Y."/>
            <person name="Zwiers L.-H."/>
            <person name="Turgeon B."/>
            <person name="Goodwin S."/>
            <person name="Spatafora J."/>
            <person name="Crous P."/>
            <person name="Grigoriev I."/>
        </authorList>
    </citation>
    <scope>NUCLEOTIDE SEQUENCE</scope>
    <source>
        <strain evidence="2">CBS 109.77</strain>
    </source>
</reference>
<feature type="chain" id="PRO_5025363472" description="Dockerin type 1" evidence="1">
    <location>
        <begin position="22"/>
        <end position="426"/>
    </location>
</feature>
<protein>
    <recommendedName>
        <fullName evidence="4">Dockerin type 1</fullName>
    </recommendedName>
</protein>